<dbReference type="EMBL" id="AOGT01001493">
    <property type="protein sequence ID" value="EMG47550.1"/>
    <property type="molecule type" value="Genomic_DNA"/>
</dbReference>
<feature type="compositionally biased region" description="Low complexity" evidence="1">
    <location>
        <begin position="348"/>
        <end position="359"/>
    </location>
</feature>
<organism evidence="3 4">
    <name type="scientific">Candida maltosa (strain Xu316)</name>
    <name type="common">Yeast</name>
    <dbReference type="NCBI Taxonomy" id="1245528"/>
    <lineage>
        <taxon>Eukaryota</taxon>
        <taxon>Fungi</taxon>
        <taxon>Dikarya</taxon>
        <taxon>Ascomycota</taxon>
        <taxon>Saccharomycotina</taxon>
        <taxon>Pichiomycetes</taxon>
        <taxon>Debaryomycetaceae</taxon>
        <taxon>Candida/Lodderomyces clade</taxon>
        <taxon>Candida</taxon>
    </lineage>
</organism>
<feature type="compositionally biased region" description="Polar residues" evidence="1">
    <location>
        <begin position="247"/>
        <end position="258"/>
    </location>
</feature>
<reference evidence="3 4" key="1">
    <citation type="submission" date="2013-02" db="EMBL/GenBank/DDBJ databases">
        <title>Genome sequence of Candida maltosa Xu316, a potential industrial strain for xylitol and ethanol production.</title>
        <authorList>
            <person name="Yu J."/>
            <person name="Wang Q."/>
            <person name="Geng X."/>
            <person name="Bao W."/>
            <person name="He P."/>
            <person name="Cai J."/>
        </authorList>
    </citation>
    <scope>NUCLEOTIDE SEQUENCE [LARGE SCALE GENOMIC DNA]</scope>
    <source>
        <strain evidence="4">Xu316</strain>
    </source>
</reference>
<protein>
    <submittedName>
        <fullName evidence="3">Uncharacterized protein</fullName>
    </submittedName>
</protein>
<evidence type="ECO:0000313" key="3">
    <source>
        <dbReference type="EMBL" id="EMG47550.1"/>
    </source>
</evidence>
<evidence type="ECO:0000256" key="1">
    <source>
        <dbReference type="SAM" id="MobiDB-lite"/>
    </source>
</evidence>
<dbReference type="OMA" id="RWKSIHD"/>
<sequence>MFRNLQPIITLISILLSISSIRPTPTVTSDQESTIYSVHEDSISKKPSDATLINKSPHEEYSIENNWIMKLNQQQQQKSKLPQSTSVSTCNLNDLINQSSSDLSKSRNISIMNLNDDDVDYDKNQIKKQRWKSIHDEKIMLANINQNLLPGVLKQSNDDYNTVLFGLEEIPNVTNSINQYDYKDLNKVRKISGYNVLPGSSNLINQQVLYKEDDIDSKKSDLYPPLESPIEDIDDISDITIKRPTLSSHRSLSEPSIHNSDHAPSLYTFRKSSDTPTSAHKVTPTSTNLESPPVTPQHSVHSRDHQPSSRSSPIRKFLHDSPKKIFKSRSSNFHHKHSNSTISNNNVSLKSSFSSSRSPSPKKLKSMLKLHKYSTSVPNFSFTTANNNTNNNNFDQDRYTFHSSHPSKVEPIDLWDIQTTNFDIDNFDEIDINEDSENNNQGGQSRISSLPSQVIGEYDKEKWRTLKALENDEI</sequence>
<feature type="region of interest" description="Disordered" evidence="1">
    <location>
        <begin position="247"/>
        <end position="316"/>
    </location>
</feature>
<evidence type="ECO:0000256" key="2">
    <source>
        <dbReference type="SAM" id="SignalP"/>
    </source>
</evidence>
<keyword evidence="2" id="KW-0732">Signal</keyword>
<feature type="compositionally biased region" description="Polar residues" evidence="1">
    <location>
        <begin position="274"/>
        <end position="290"/>
    </location>
</feature>
<dbReference type="HOGENOM" id="CLU_025280_0_0_1"/>
<feature type="signal peptide" evidence="2">
    <location>
        <begin position="1"/>
        <end position="23"/>
    </location>
</feature>
<accession>M3JXA2</accession>
<keyword evidence="4" id="KW-1185">Reference proteome</keyword>
<dbReference type="AlphaFoldDB" id="M3JXA2"/>
<gene>
    <name evidence="3" type="ORF">G210_2053</name>
</gene>
<dbReference type="eggNOG" id="ENOG502SWPF">
    <property type="taxonomic scope" value="Eukaryota"/>
</dbReference>
<dbReference type="Proteomes" id="UP000011777">
    <property type="component" value="Unassembled WGS sequence"/>
</dbReference>
<dbReference type="STRING" id="1245528.M3JXA2"/>
<comment type="caution">
    <text evidence="3">The sequence shown here is derived from an EMBL/GenBank/DDBJ whole genome shotgun (WGS) entry which is preliminary data.</text>
</comment>
<proteinExistence type="predicted"/>
<feature type="chain" id="PRO_5004035107" evidence="2">
    <location>
        <begin position="24"/>
        <end position="474"/>
    </location>
</feature>
<dbReference type="OrthoDB" id="4085918at2759"/>
<name>M3JXA2_CANMX</name>
<evidence type="ECO:0000313" key="4">
    <source>
        <dbReference type="Proteomes" id="UP000011777"/>
    </source>
</evidence>
<feature type="compositionally biased region" description="Basic residues" evidence="1">
    <location>
        <begin position="329"/>
        <end position="338"/>
    </location>
</feature>
<feature type="region of interest" description="Disordered" evidence="1">
    <location>
        <begin position="329"/>
        <end position="366"/>
    </location>
</feature>